<name>A0A9P6XWJ0_RHIOR</name>
<sequence>MYKDLEQQFLHIEIKWPKAVDKDNIYHPHFVKLANMMKDKIDYMLLKDCPDEITVYSMLIGSYKVMVYALDLVYTHVYICL</sequence>
<comment type="caution">
    <text evidence="1">The sequence shown here is derived from an EMBL/GenBank/DDBJ whole genome shotgun (WGS) entry which is preliminary data.</text>
</comment>
<evidence type="ECO:0000313" key="1">
    <source>
        <dbReference type="EMBL" id="KAG1533707.1"/>
    </source>
</evidence>
<proteinExistence type="predicted"/>
<dbReference type="Proteomes" id="UP000717996">
    <property type="component" value="Unassembled WGS sequence"/>
</dbReference>
<reference evidence="1" key="1">
    <citation type="journal article" date="2020" name="Microb. Genom.">
        <title>Genetic diversity of clinical and environmental Mucorales isolates obtained from an investigation of mucormycosis cases among solid organ transplant recipients.</title>
        <authorList>
            <person name="Nguyen M.H."/>
            <person name="Kaul D."/>
            <person name="Muto C."/>
            <person name="Cheng S.J."/>
            <person name="Richter R.A."/>
            <person name="Bruno V.M."/>
            <person name="Liu G."/>
            <person name="Beyhan S."/>
            <person name="Sundermann A.J."/>
            <person name="Mounaud S."/>
            <person name="Pasculle A.W."/>
            <person name="Nierman W.C."/>
            <person name="Driscoll E."/>
            <person name="Cumbie R."/>
            <person name="Clancy C.J."/>
            <person name="Dupont C.L."/>
        </authorList>
    </citation>
    <scope>NUCLEOTIDE SEQUENCE</scope>
    <source>
        <strain evidence="1">GL16</strain>
    </source>
</reference>
<dbReference type="EMBL" id="JAANIT010003683">
    <property type="protein sequence ID" value="KAG1533707.1"/>
    <property type="molecule type" value="Genomic_DNA"/>
</dbReference>
<accession>A0A9P6XWJ0</accession>
<dbReference type="OrthoDB" id="2281467at2759"/>
<evidence type="ECO:0000313" key="2">
    <source>
        <dbReference type="Proteomes" id="UP000717996"/>
    </source>
</evidence>
<organism evidence="1 2">
    <name type="scientific">Rhizopus oryzae</name>
    <name type="common">Mucormycosis agent</name>
    <name type="synonym">Rhizopus arrhizus var. delemar</name>
    <dbReference type="NCBI Taxonomy" id="64495"/>
    <lineage>
        <taxon>Eukaryota</taxon>
        <taxon>Fungi</taxon>
        <taxon>Fungi incertae sedis</taxon>
        <taxon>Mucoromycota</taxon>
        <taxon>Mucoromycotina</taxon>
        <taxon>Mucoromycetes</taxon>
        <taxon>Mucorales</taxon>
        <taxon>Mucorineae</taxon>
        <taxon>Rhizopodaceae</taxon>
        <taxon>Rhizopus</taxon>
    </lineage>
</organism>
<dbReference type="AlphaFoldDB" id="A0A9P6XWJ0"/>
<protein>
    <submittedName>
        <fullName evidence="1">Uncharacterized protein</fullName>
    </submittedName>
</protein>
<gene>
    <name evidence="1" type="ORF">G6F51_012477</name>
</gene>